<evidence type="ECO:0000313" key="1">
    <source>
        <dbReference type="EMBL" id="KAH7518622.1"/>
    </source>
</evidence>
<gene>
    <name evidence="1" type="ORF">FEM48_Zijuj09G0190700</name>
</gene>
<dbReference type="Proteomes" id="UP000813462">
    <property type="component" value="Unassembled WGS sequence"/>
</dbReference>
<dbReference type="AlphaFoldDB" id="A0A978UUS2"/>
<reference evidence="1" key="1">
    <citation type="journal article" date="2021" name="Front. Plant Sci.">
        <title>Chromosome-Scale Genome Assembly for Chinese Sour Jujube and Insights Into Its Genome Evolution and Domestication Signature.</title>
        <authorList>
            <person name="Shen L.-Y."/>
            <person name="Luo H."/>
            <person name="Wang X.-L."/>
            <person name="Wang X.-M."/>
            <person name="Qiu X.-J."/>
            <person name="Liu H."/>
            <person name="Zhou S.-S."/>
            <person name="Jia K.-H."/>
            <person name="Nie S."/>
            <person name="Bao Y.-T."/>
            <person name="Zhang R.-G."/>
            <person name="Yun Q.-Z."/>
            <person name="Chai Y.-H."/>
            <person name="Lu J.-Y."/>
            <person name="Li Y."/>
            <person name="Zhao S.-W."/>
            <person name="Mao J.-F."/>
            <person name="Jia S.-G."/>
            <person name="Mao Y.-M."/>
        </authorList>
    </citation>
    <scope>NUCLEOTIDE SEQUENCE</scope>
    <source>
        <strain evidence="1">AT0</strain>
        <tissue evidence="1">Leaf</tissue>
    </source>
</reference>
<dbReference type="EMBL" id="JAEACU010000009">
    <property type="protein sequence ID" value="KAH7518622.1"/>
    <property type="molecule type" value="Genomic_DNA"/>
</dbReference>
<proteinExistence type="predicted"/>
<evidence type="ECO:0000313" key="2">
    <source>
        <dbReference type="Proteomes" id="UP000813462"/>
    </source>
</evidence>
<protein>
    <submittedName>
        <fullName evidence="1">Uncharacterized protein</fullName>
    </submittedName>
</protein>
<comment type="caution">
    <text evidence="1">The sequence shown here is derived from an EMBL/GenBank/DDBJ whole genome shotgun (WGS) entry which is preliminary data.</text>
</comment>
<sequence length="125" mass="14198">MFLFFLHAVLSRPVVVVDQVEEEDGQQEEHQLLVIDSVCKDHVAMDYDVRILDAALSMSKDNRFVDDWELKFEAASRVSIEELERVNVEDCLKGEAGCCSVCFEDFKAGCEATQCLARISFMEIV</sequence>
<organism evidence="1 2">
    <name type="scientific">Ziziphus jujuba var. spinosa</name>
    <dbReference type="NCBI Taxonomy" id="714518"/>
    <lineage>
        <taxon>Eukaryota</taxon>
        <taxon>Viridiplantae</taxon>
        <taxon>Streptophyta</taxon>
        <taxon>Embryophyta</taxon>
        <taxon>Tracheophyta</taxon>
        <taxon>Spermatophyta</taxon>
        <taxon>Magnoliopsida</taxon>
        <taxon>eudicotyledons</taxon>
        <taxon>Gunneridae</taxon>
        <taxon>Pentapetalae</taxon>
        <taxon>rosids</taxon>
        <taxon>fabids</taxon>
        <taxon>Rosales</taxon>
        <taxon>Rhamnaceae</taxon>
        <taxon>Paliureae</taxon>
        <taxon>Ziziphus</taxon>
    </lineage>
</organism>
<accession>A0A978UUS2</accession>
<name>A0A978UUS2_ZIZJJ</name>